<organism evidence="2 3">
    <name type="scientific">Gigaspora rosea</name>
    <dbReference type="NCBI Taxonomy" id="44941"/>
    <lineage>
        <taxon>Eukaryota</taxon>
        <taxon>Fungi</taxon>
        <taxon>Fungi incertae sedis</taxon>
        <taxon>Mucoromycota</taxon>
        <taxon>Glomeromycotina</taxon>
        <taxon>Glomeromycetes</taxon>
        <taxon>Diversisporales</taxon>
        <taxon>Gigasporaceae</taxon>
        <taxon>Gigaspora</taxon>
    </lineage>
</organism>
<feature type="compositionally biased region" description="Basic and acidic residues" evidence="1">
    <location>
        <begin position="30"/>
        <end position="43"/>
    </location>
</feature>
<dbReference type="OrthoDB" id="10604530at2759"/>
<proteinExistence type="predicted"/>
<keyword evidence="3" id="KW-1185">Reference proteome</keyword>
<name>A0A397UHT5_9GLOM</name>
<accession>A0A397UHT5</accession>
<dbReference type="Proteomes" id="UP000266673">
    <property type="component" value="Unassembled WGS sequence"/>
</dbReference>
<feature type="region of interest" description="Disordered" evidence="1">
    <location>
        <begin position="19"/>
        <end position="84"/>
    </location>
</feature>
<gene>
    <name evidence="2" type="ORF">C2G38_2211143</name>
</gene>
<dbReference type="AlphaFoldDB" id="A0A397UHT5"/>
<sequence length="557" mass="64555">MREVELKVMPIKSGDKRKKFNVDDMDEPCNEDKDEIKKDDETNRIMSVNSKFTGPGEIVGGKNQEENNCKPSIGDEGEVSKSSARREVIQNTEYTETVNKVNVPEVYRKKAEESLYENGDGKGKAKGNLKAQVRLGSCYQKRSRTQEEVKSDGMTGFERLEKNERKEINAEDVLVNSGEFKAEKLVETKDKMTYGEDWETWVGENYENNEKIKKAALDRKCEEWFRKVEEFWMAICKIKSIESKLAKRIIQVDSCNQKEVETDGHEAIDNYPRSAKKDLAEYNVLVQELVPEEKKLIQEPGGEINIKKSKEKDYKEVVDKINMRKVKETATQNRGRVEEPTKDTFDRIYKPAKVDYANGIKDPKDSRTRIRIEKDIEEGENQDKTLKVEVKDARALEHQGFRRKKLASEKQKLTYLENEQCRVESANSDKTLEIIPYKMLRYRVEDQIAKLNSRFTKERNPIRNVDIGVENNGSDNIILVSKMVHDEEEDKESSDLPESDGKVFRNIKWAKNGKVVTFEVSNVKECMNIVEANYIEIVNLLFDPRGRERDLNNIFRP</sequence>
<dbReference type="EMBL" id="QKWP01001482">
    <property type="protein sequence ID" value="RIB08647.1"/>
    <property type="molecule type" value="Genomic_DNA"/>
</dbReference>
<protein>
    <submittedName>
        <fullName evidence="2">Uncharacterized protein</fullName>
    </submittedName>
</protein>
<evidence type="ECO:0000313" key="2">
    <source>
        <dbReference type="EMBL" id="RIB08647.1"/>
    </source>
</evidence>
<evidence type="ECO:0000256" key="1">
    <source>
        <dbReference type="SAM" id="MobiDB-lite"/>
    </source>
</evidence>
<evidence type="ECO:0000313" key="3">
    <source>
        <dbReference type="Proteomes" id="UP000266673"/>
    </source>
</evidence>
<comment type="caution">
    <text evidence="2">The sequence shown here is derived from an EMBL/GenBank/DDBJ whole genome shotgun (WGS) entry which is preliminary data.</text>
</comment>
<reference evidence="2 3" key="1">
    <citation type="submission" date="2018-06" db="EMBL/GenBank/DDBJ databases">
        <title>Comparative genomics reveals the genomic features of Rhizophagus irregularis, R. cerebriforme, R. diaphanum and Gigaspora rosea, and their symbiotic lifestyle signature.</title>
        <authorList>
            <person name="Morin E."/>
            <person name="San Clemente H."/>
            <person name="Chen E.C.H."/>
            <person name="De La Providencia I."/>
            <person name="Hainaut M."/>
            <person name="Kuo A."/>
            <person name="Kohler A."/>
            <person name="Murat C."/>
            <person name="Tang N."/>
            <person name="Roy S."/>
            <person name="Loubradou J."/>
            <person name="Henrissat B."/>
            <person name="Grigoriev I.V."/>
            <person name="Corradi N."/>
            <person name="Roux C."/>
            <person name="Martin F.M."/>
        </authorList>
    </citation>
    <scope>NUCLEOTIDE SEQUENCE [LARGE SCALE GENOMIC DNA]</scope>
    <source>
        <strain evidence="2 3">DAOM 194757</strain>
    </source>
</reference>